<dbReference type="InterPro" id="IPR001915">
    <property type="entry name" value="Peptidase_M48"/>
</dbReference>
<evidence type="ECO:0000313" key="10">
    <source>
        <dbReference type="EMBL" id="MBP0456083.1"/>
    </source>
</evidence>
<comment type="similarity">
    <text evidence="6">Belongs to the peptidase M48 family.</text>
</comment>
<dbReference type="AlphaFoldDB" id="A0A940RVG7"/>
<proteinExistence type="inferred from homology"/>
<dbReference type="GO" id="GO:0046872">
    <property type="term" value="F:metal ion binding"/>
    <property type="evidence" value="ECO:0007669"/>
    <property type="project" value="UniProtKB-KW"/>
</dbReference>
<dbReference type="PANTHER" id="PTHR34978">
    <property type="entry name" value="POSSIBLE SENSOR-TRANSDUCER PROTEIN BLAR"/>
    <property type="match status" value="1"/>
</dbReference>
<keyword evidence="2" id="KW-0479">Metal-binding</keyword>
<dbReference type="RefSeq" id="WP_209337866.1">
    <property type="nucleotide sequence ID" value="NZ_JAGIQL010000002.1"/>
</dbReference>
<evidence type="ECO:0000256" key="3">
    <source>
        <dbReference type="ARBA" id="ARBA00022801"/>
    </source>
</evidence>
<accession>A0A940RVG7</accession>
<evidence type="ECO:0000256" key="8">
    <source>
        <dbReference type="SAM" id="SignalP"/>
    </source>
</evidence>
<evidence type="ECO:0000256" key="1">
    <source>
        <dbReference type="ARBA" id="ARBA00022670"/>
    </source>
</evidence>
<dbReference type="Gene3D" id="3.30.2010.10">
    <property type="entry name" value="Metalloproteases ('zincins'), catalytic domain"/>
    <property type="match status" value="1"/>
</dbReference>
<sequence length="348" mass="35627">MRVALLLLGYAALVATAAPPLARAAWVVRAPRLAICVWQALSVTVVVSAVLAGLALIVPTVPVSGSLAALLQACALMLRERYATPGGAVVAASGISLALVLLGRVGWCLAAGLLRARGARSRHAAVLAMVGRTHVDPGVTVLDDDRPVAYCLPGHGHRIVLTSAALAVLEPEELDAVIAHERAHIRQRHHLILVGAEALERAFPRVPLFAVAAEQTRRLVEMAADDAAIARTGPLSLAAALVELAGSVAPAASLAASGGHAAGRVRRLLAGHRPLGRAAAWGGALVAGALLAFPLVLAAQPAVAATGMNSCPLREAPRSRSVSPECPAAFRGCLVCSPPSPKAHRYSG</sequence>
<feature type="signal peptide" evidence="8">
    <location>
        <begin position="1"/>
        <end position="17"/>
    </location>
</feature>
<feature type="transmembrane region" description="Helical" evidence="7">
    <location>
        <begin position="278"/>
        <end position="299"/>
    </location>
</feature>
<organism evidence="10 11">
    <name type="scientific">Streptomyces montanisoli</name>
    <dbReference type="NCBI Taxonomy" id="2798581"/>
    <lineage>
        <taxon>Bacteria</taxon>
        <taxon>Bacillati</taxon>
        <taxon>Actinomycetota</taxon>
        <taxon>Actinomycetes</taxon>
        <taxon>Kitasatosporales</taxon>
        <taxon>Streptomycetaceae</taxon>
        <taxon>Streptomyces</taxon>
    </lineage>
</organism>
<evidence type="ECO:0000313" key="11">
    <source>
        <dbReference type="Proteomes" id="UP000670475"/>
    </source>
</evidence>
<comment type="caution">
    <text evidence="10">The sequence shown here is derived from an EMBL/GenBank/DDBJ whole genome shotgun (WGS) entry which is preliminary data.</text>
</comment>
<evidence type="ECO:0000256" key="7">
    <source>
        <dbReference type="SAM" id="Phobius"/>
    </source>
</evidence>
<protein>
    <submittedName>
        <fullName evidence="10">M56 family metallopeptidase</fullName>
    </submittedName>
</protein>
<feature type="transmembrane region" description="Helical" evidence="7">
    <location>
        <begin position="40"/>
        <end position="58"/>
    </location>
</feature>
<feature type="domain" description="Peptidase M48" evidence="9">
    <location>
        <begin position="134"/>
        <end position="196"/>
    </location>
</feature>
<evidence type="ECO:0000256" key="4">
    <source>
        <dbReference type="ARBA" id="ARBA00022833"/>
    </source>
</evidence>
<keyword evidence="4 6" id="KW-0862">Zinc</keyword>
<keyword evidence="5 6" id="KW-0482">Metalloprotease</keyword>
<keyword evidence="3 6" id="KW-0378">Hydrolase</keyword>
<dbReference type="CDD" id="cd07326">
    <property type="entry name" value="M56_BlaR1_MecR1_like"/>
    <property type="match status" value="1"/>
</dbReference>
<name>A0A940RVG7_9ACTN</name>
<keyword evidence="7" id="KW-0812">Transmembrane</keyword>
<keyword evidence="11" id="KW-1185">Reference proteome</keyword>
<evidence type="ECO:0000256" key="2">
    <source>
        <dbReference type="ARBA" id="ARBA00022723"/>
    </source>
</evidence>
<dbReference type="EMBL" id="JAGIQL010000002">
    <property type="protein sequence ID" value="MBP0456083.1"/>
    <property type="molecule type" value="Genomic_DNA"/>
</dbReference>
<reference evidence="10" key="1">
    <citation type="submission" date="2021-03" db="EMBL/GenBank/DDBJ databases">
        <title>Whole genome sequence of Streptomyces bomunensis MMS17-BM035.</title>
        <authorList>
            <person name="Lee J.H."/>
        </authorList>
    </citation>
    <scope>NUCLEOTIDE SEQUENCE</scope>
    <source>
        <strain evidence="10">MMS17-BM035</strain>
    </source>
</reference>
<comment type="cofactor">
    <cofactor evidence="6">
        <name>Zn(2+)</name>
        <dbReference type="ChEBI" id="CHEBI:29105"/>
    </cofactor>
    <text evidence="6">Binds 1 zinc ion per subunit.</text>
</comment>
<evidence type="ECO:0000256" key="6">
    <source>
        <dbReference type="RuleBase" id="RU003983"/>
    </source>
</evidence>
<feature type="transmembrane region" description="Helical" evidence="7">
    <location>
        <begin position="88"/>
        <end position="114"/>
    </location>
</feature>
<feature type="chain" id="PRO_5038470331" evidence="8">
    <location>
        <begin position="18"/>
        <end position="348"/>
    </location>
</feature>
<dbReference type="InterPro" id="IPR052173">
    <property type="entry name" value="Beta-lactam_resp_regulator"/>
</dbReference>
<keyword evidence="8" id="KW-0732">Signal</keyword>
<evidence type="ECO:0000259" key="9">
    <source>
        <dbReference type="Pfam" id="PF01435"/>
    </source>
</evidence>
<keyword evidence="7" id="KW-0472">Membrane</keyword>
<dbReference type="GO" id="GO:0004222">
    <property type="term" value="F:metalloendopeptidase activity"/>
    <property type="evidence" value="ECO:0007669"/>
    <property type="project" value="InterPro"/>
</dbReference>
<dbReference type="Proteomes" id="UP000670475">
    <property type="component" value="Unassembled WGS sequence"/>
</dbReference>
<evidence type="ECO:0000256" key="5">
    <source>
        <dbReference type="ARBA" id="ARBA00023049"/>
    </source>
</evidence>
<gene>
    <name evidence="10" type="ORF">JFN87_01015</name>
</gene>
<dbReference type="Pfam" id="PF01435">
    <property type="entry name" value="Peptidase_M48"/>
    <property type="match status" value="1"/>
</dbReference>
<dbReference type="GO" id="GO:0006508">
    <property type="term" value="P:proteolysis"/>
    <property type="evidence" value="ECO:0007669"/>
    <property type="project" value="UniProtKB-KW"/>
</dbReference>
<keyword evidence="7" id="KW-1133">Transmembrane helix</keyword>
<keyword evidence="1 6" id="KW-0645">Protease</keyword>
<dbReference type="PANTHER" id="PTHR34978:SF3">
    <property type="entry name" value="SLR0241 PROTEIN"/>
    <property type="match status" value="1"/>
</dbReference>